<dbReference type="Pfam" id="PF00990">
    <property type="entry name" value="GGDEF"/>
    <property type="match status" value="1"/>
</dbReference>
<dbReference type="Proteomes" id="UP000001693">
    <property type="component" value="Chromosome"/>
</dbReference>
<dbReference type="KEGG" id="lch:Lcho_0699"/>
<name>B1Y0J3_LEPCP</name>
<evidence type="ECO:0000256" key="1">
    <source>
        <dbReference type="ARBA" id="ARBA00012528"/>
    </source>
</evidence>
<keyword evidence="4" id="KW-1185">Reference proteome</keyword>
<dbReference type="GO" id="GO:1902201">
    <property type="term" value="P:negative regulation of bacterial-type flagellum-dependent cell motility"/>
    <property type="evidence" value="ECO:0007669"/>
    <property type="project" value="TreeGrafter"/>
</dbReference>
<dbReference type="PROSITE" id="PS50887">
    <property type="entry name" value="GGDEF"/>
    <property type="match status" value="1"/>
</dbReference>
<reference evidence="3 4" key="1">
    <citation type="submission" date="2008-03" db="EMBL/GenBank/DDBJ databases">
        <title>Complete sequence of Leptothrix cholodnii SP-6.</title>
        <authorList>
            <consortium name="US DOE Joint Genome Institute"/>
            <person name="Copeland A."/>
            <person name="Lucas S."/>
            <person name="Lapidus A."/>
            <person name="Glavina del Rio T."/>
            <person name="Dalin E."/>
            <person name="Tice H."/>
            <person name="Bruce D."/>
            <person name="Goodwin L."/>
            <person name="Pitluck S."/>
            <person name="Chertkov O."/>
            <person name="Brettin T."/>
            <person name="Detter J.C."/>
            <person name="Han C."/>
            <person name="Kuske C.R."/>
            <person name="Schmutz J."/>
            <person name="Larimer F."/>
            <person name="Land M."/>
            <person name="Hauser L."/>
            <person name="Kyrpides N."/>
            <person name="Lykidis A."/>
            <person name="Emerson D."/>
            <person name="Richardson P."/>
        </authorList>
    </citation>
    <scope>NUCLEOTIDE SEQUENCE [LARGE SCALE GENOMIC DNA]</scope>
    <source>
        <strain evidence="4">ATCC 51168 / LMG 8142 / SP-6</strain>
    </source>
</reference>
<dbReference type="InterPro" id="IPR000160">
    <property type="entry name" value="GGDEF_dom"/>
</dbReference>
<dbReference type="STRING" id="395495.Lcho_0699"/>
<evidence type="ECO:0000259" key="2">
    <source>
        <dbReference type="PROSITE" id="PS50887"/>
    </source>
</evidence>
<dbReference type="NCBIfam" id="TIGR00254">
    <property type="entry name" value="GGDEF"/>
    <property type="match status" value="1"/>
</dbReference>
<sequence>MLDRAGHSFPESAAAGSPAWLQSLIDGLCTLSSRDPLTGLPNRRQFEAALEQEIDRVARSGEPAMLLMLDIDHFKHINDTHGHAVGDLVIQAVGAALEDSVRPMDSVARIGGEEFAAVLPSCPAAFGHTVAERVRRNIEALRIAIAPGQIVTVTTSVGGAFAPQWVRSSGPLWLERADQQLYRAKSEGRNRTCLESPPISEVSAEERGMLFGAAPPLLPQDNESAP</sequence>
<dbReference type="SUPFAM" id="SSF55073">
    <property type="entry name" value="Nucleotide cyclase"/>
    <property type="match status" value="1"/>
</dbReference>
<dbReference type="CDD" id="cd01949">
    <property type="entry name" value="GGDEF"/>
    <property type="match status" value="1"/>
</dbReference>
<dbReference type="GO" id="GO:0005886">
    <property type="term" value="C:plasma membrane"/>
    <property type="evidence" value="ECO:0007669"/>
    <property type="project" value="TreeGrafter"/>
</dbReference>
<dbReference type="AlphaFoldDB" id="B1Y0J3"/>
<protein>
    <recommendedName>
        <fullName evidence="1">diguanylate cyclase</fullName>
        <ecNumber evidence="1">2.7.7.65</ecNumber>
    </recommendedName>
</protein>
<organism evidence="3 4">
    <name type="scientific">Leptothrix cholodnii (strain ATCC 51168 / LMG 8142 / SP-6)</name>
    <name type="common">Leptothrix discophora (strain SP-6)</name>
    <dbReference type="NCBI Taxonomy" id="395495"/>
    <lineage>
        <taxon>Bacteria</taxon>
        <taxon>Pseudomonadati</taxon>
        <taxon>Pseudomonadota</taxon>
        <taxon>Betaproteobacteria</taxon>
        <taxon>Burkholderiales</taxon>
        <taxon>Sphaerotilaceae</taxon>
        <taxon>Leptothrix</taxon>
    </lineage>
</organism>
<dbReference type="FunFam" id="3.30.70.270:FF:000001">
    <property type="entry name" value="Diguanylate cyclase domain protein"/>
    <property type="match status" value="1"/>
</dbReference>
<feature type="domain" description="GGDEF" evidence="2">
    <location>
        <begin position="62"/>
        <end position="197"/>
    </location>
</feature>
<gene>
    <name evidence="3" type="ordered locus">Lcho_0699</name>
</gene>
<dbReference type="GO" id="GO:0052621">
    <property type="term" value="F:diguanylate cyclase activity"/>
    <property type="evidence" value="ECO:0007669"/>
    <property type="project" value="UniProtKB-EC"/>
</dbReference>
<dbReference type="eggNOG" id="COG3706">
    <property type="taxonomic scope" value="Bacteria"/>
</dbReference>
<dbReference type="InterPro" id="IPR029787">
    <property type="entry name" value="Nucleotide_cyclase"/>
</dbReference>
<dbReference type="PANTHER" id="PTHR45138">
    <property type="entry name" value="REGULATORY COMPONENTS OF SENSORY TRANSDUCTION SYSTEM"/>
    <property type="match status" value="1"/>
</dbReference>
<dbReference type="GO" id="GO:0043709">
    <property type="term" value="P:cell adhesion involved in single-species biofilm formation"/>
    <property type="evidence" value="ECO:0007669"/>
    <property type="project" value="TreeGrafter"/>
</dbReference>
<dbReference type="SMART" id="SM00267">
    <property type="entry name" value="GGDEF"/>
    <property type="match status" value="1"/>
</dbReference>
<proteinExistence type="predicted"/>
<evidence type="ECO:0000313" key="3">
    <source>
        <dbReference type="EMBL" id="ACB32974.1"/>
    </source>
</evidence>
<accession>B1Y0J3</accession>
<dbReference type="HOGENOM" id="CLU_000445_11_16_4"/>
<dbReference type="InterPro" id="IPR050469">
    <property type="entry name" value="Diguanylate_Cyclase"/>
</dbReference>
<evidence type="ECO:0000313" key="4">
    <source>
        <dbReference type="Proteomes" id="UP000001693"/>
    </source>
</evidence>
<dbReference type="RefSeq" id="WP_012345736.1">
    <property type="nucleotide sequence ID" value="NC_010524.1"/>
</dbReference>
<dbReference type="Gene3D" id="3.30.70.270">
    <property type="match status" value="1"/>
</dbReference>
<dbReference type="EMBL" id="CP001013">
    <property type="protein sequence ID" value="ACB32974.1"/>
    <property type="molecule type" value="Genomic_DNA"/>
</dbReference>
<dbReference type="OrthoDB" id="9813903at2"/>
<dbReference type="EC" id="2.7.7.65" evidence="1"/>
<dbReference type="InterPro" id="IPR043128">
    <property type="entry name" value="Rev_trsase/Diguanyl_cyclase"/>
</dbReference>
<dbReference type="PANTHER" id="PTHR45138:SF24">
    <property type="entry name" value="DIGUANYLATE CYCLASE DGCC-RELATED"/>
    <property type="match status" value="1"/>
</dbReference>